<proteinExistence type="predicted"/>
<accession>A0A2P5FGH2</accession>
<name>A0A2P5FGH2_TREOI</name>
<dbReference type="Proteomes" id="UP000237000">
    <property type="component" value="Unassembled WGS sequence"/>
</dbReference>
<protein>
    <submittedName>
        <fullName evidence="1">Uncharacterized protein</fullName>
    </submittedName>
</protein>
<keyword evidence="2" id="KW-1185">Reference proteome</keyword>
<organism evidence="1 2">
    <name type="scientific">Trema orientale</name>
    <name type="common">Charcoal tree</name>
    <name type="synonym">Celtis orientalis</name>
    <dbReference type="NCBI Taxonomy" id="63057"/>
    <lineage>
        <taxon>Eukaryota</taxon>
        <taxon>Viridiplantae</taxon>
        <taxon>Streptophyta</taxon>
        <taxon>Embryophyta</taxon>
        <taxon>Tracheophyta</taxon>
        <taxon>Spermatophyta</taxon>
        <taxon>Magnoliopsida</taxon>
        <taxon>eudicotyledons</taxon>
        <taxon>Gunneridae</taxon>
        <taxon>Pentapetalae</taxon>
        <taxon>rosids</taxon>
        <taxon>fabids</taxon>
        <taxon>Rosales</taxon>
        <taxon>Cannabaceae</taxon>
        <taxon>Trema</taxon>
    </lineage>
</organism>
<dbReference type="EMBL" id="JXTC01000035">
    <property type="protein sequence ID" value="PON96895.1"/>
    <property type="molecule type" value="Genomic_DNA"/>
</dbReference>
<evidence type="ECO:0000313" key="2">
    <source>
        <dbReference type="Proteomes" id="UP000237000"/>
    </source>
</evidence>
<dbReference type="AlphaFoldDB" id="A0A2P5FGH2"/>
<gene>
    <name evidence="1" type="ORF">TorRG33x02_072740</name>
</gene>
<reference evidence="2" key="1">
    <citation type="submission" date="2016-06" db="EMBL/GenBank/DDBJ databases">
        <title>Parallel loss of symbiosis genes in relatives of nitrogen-fixing non-legume Parasponia.</title>
        <authorList>
            <person name="Van Velzen R."/>
            <person name="Holmer R."/>
            <person name="Bu F."/>
            <person name="Rutten L."/>
            <person name="Van Zeijl A."/>
            <person name="Liu W."/>
            <person name="Santuari L."/>
            <person name="Cao Q."/>
            <person name="Sharma T."/>
            <person name="Shen D."/>
            <person name="Roswanjaya Y."/>
            <person name="Wardhani T."/>
            <person name="Kalhor M.S."/>
            <person name="Jansen J."/>
            <person name="Van den Hoogen J."/>
            <person name="Gungor B."/>
            <person name="Hartog M."/>
            <person name="Hontelez J."/>
            <person name="Verver J."/>
            <person name="Yang W.-C."/>
            <person name="Schijlen E."/>
            <person name="Repin R."/>
            <person name="Schilthuizen M."/>
            <person name="Schranz E."/>
            <person name="Heidstra R."/>
            <person name="Miyata K."/>
            <person name="Fedorova E."/>
            <person name="Kohlen W."/>
            <person name="Bisseling T."/>
            <person name="Smit S."/>
            <person name="Geurts R."/>
        </authorList>
    </citation>
    <scope>NUCLEOTIDE SEQUENCE [LARGE SCALE GENOMIC DNA]</scope>
    <source>
        <strain evidence="2">cv. RG33-2</strain>
    </source>
</reference>
<dbReference type="InParanoid" id="A0A2P5FGH2"/>
<comment type="caution">
    <text evidence="1">The sequence shown here is derived from an EMBL/GenBank/DDBJ whole genome shotgun (WGS) entry which is preliminary data.</text>
</comment>
<sequence>MPIIPPGNTICRISITTGSIQTLLAERVGGWWQSVLSKLCNLKDLNDPLLLDLSKLWSQRELADCWLGLILSCYANVTKIPEPGCGLLTYVFG</sequence>
<evidence type="ECO:0000313" key="1">
    <source>
        <dbReference type="EMBL" id="PON96895.1"/>
    </source>
</evidence>